<dbReference type="GO" id="GO:0016567">
    <property type="term" value="P:protein ubiquitination"/>
    <property type="evidence" value="ECO:0007669"/>
    <property type="project" value="InterPro"/>
</dbReference>
<dbReference type="EMBL" id="JACEFO010002089">
    <property type="protein sequence ID" value="KAF8685292.1"/>
    <property type="molecule type" value="Genomic_DNA"/>
</dbReference>
<keyword evidence="5" id="KW-1185">Reference proteome</keyword>
<sequence>MVGSNAAAHSMSTFSIKELHGSHMLTVNGYTKTKELAVGEFWRSAVFPVAGHRWSIKYYPNGDTPENAGYVSFYLRLVETNAPDVKARFGFSLLDTRGKPVPSYCHDSSSIKTFSVKGTRSNGWDRFIKRNTLEQHQPAFPLRRHVQGQAELFGPARPSGEVCVWVDGIEVDVLKAMLHFVYTDSLPEVVEEDGAGGEAKKTTTMMKKAMAQGLLAAADRYGLERLKLMCEDKLCDGIETSSVGTLLALAEKHGCEGLKKGCLDFLHVR</sequence>
<evidence type="ECO:0000259" key="3">
    <source>
        <dbReference type="PROSITE" id="PS50144"/>
    </source>
</evidence>
<protein>
    <recommendedName>
        <fullName evidence="3">MATH domain-containing protein</fullName>
    </recommendedName>
</protein>
<dbReference type="Pfam" id="PF24570">
    <property type="entry name" value="BACK_BPM_SPOP"/>
    <property type="match status" value="1"/>
</dbReference>
<dbReference type="Pfam" id="PF22486">
    <property type="entry name" value="MATH_2"/>
    <property type="match status" value="1"/>
</dbReference>
<evidence type="ECO:0000313" key="4">
    <source>
        <dbReference type="EMBL" id="KAF8685292.1"/>
    </source>
</evidence>
<name>A0A835B3G7_9POAL</name>
<dbReference type="PROSITE" id="PS50144">
    <property type="entry name" value="MATH"/>
    <property type="match status" value="1"/>
</dbReference>
<dbReference type="CDD" id="cd00121">
    <property type="entry name" value="MATH"/>
    <property type="match status" value="1"/>
</dbReference>
<dbReference type="OrthoDB" id="6359816at2759"/>
<proteinExistence type="inferred from homology"/>
<dbReference type="Gene3D" id="2.60.210.10">
    <property type="entry name" value="Apoptosis, Tumor Necrosis Factor Receptor Associated Protein 2, Chain A"/>
    <property type="match status" value="1"/>
</dbReference>
<comment type="pathway">
    <text evidence="1">Protein modification; protein ubiquitination.</text>
</comment>
<dbReference type="SMART" id="SM00061">
    <property type="entry name" value="MATH"/>
    <property type="match status" value="1"/>
</dbReference>
<dbReference type="SUPFAM" id="SSF49599">
    <property type="entry name" value="TRAF domain-like"/>
    <property type="match status" value="1"/>
</dbReference>
<comment type="similarity">
    <text evidence="2">Belongs to the Tdpoz family.</text>
</comment>
<organism evidence="4 5">
    <name type="scientific">Digitaria exilis</name>
    <dbReference type="NCBI Taxonomy" id="1010633"/>
    <lineage>
        <taxon>Eukaryota</taxon>
        <taxon>Viridiplantae</taxon>
        <taxon>Streptophyta</taxon>
        <taxon>Embryophyta</taxon>
        <taxon>Tracheophyta</taxon>
        <taxon>Spermatophyta</taxon>
        <taxon>Magnoliopsida</taxon>
        <taxon>Liliopsida</taxon>
        <taxon>Poales</taxon>
        <taxon>Poaceae</taxon>
        <taxon>PACMAD clade</taxon>
        <taxon>Panicoideae</taxon>
        <taxon>Panicodae</taxon>
        <taxon>Paniceae</taxon>
        <taxon>Anthephorinae</taxon>
        <taxon>Digitaria</taxon>
    </lineage>
</organism>
<dbReference type="InterPro" id="IPR002083">
    <property type="entry name" value="MATH/TRAF_dom"/>
</dbReference>
<evidence type="ECO:0000256" key="2">
    <source>
        <dbReference type="ARBA" id="ARBA00010846"/>
    </source>
</evidence>
<dbReference type="PANTHER" id="PTHR26379:SF187">
    <property type="entry name" value="OS07G0655300 PROTEIN"/>
    <property type="match status" value="1"/>
</dbReference>
<dbReference type="Pfam" id="PF00651">
    <property type="entry name" value="BTB"/>
    <property type="match status" value="1"/>
</dbReference>
<dbReference type="InterPro" id="IPR011333">
    <property type="entry name" value="SKP1/BTB/POZ_sf"/>
</dbReference>
<gene>
    <name evidence="4" type="ORF">HU200_044059</name>
</gene>
<evidence type="ECO:0000313" key="5">
    <source>
        <dbReference type="Proteomes" id="UP000636709"/>
    </source>
</evidence>
<accession>A0A835B3G7</accession>
<dbReference type="InterPro" id="IPR008974">
    <property type="entry name" value="TRAF-like"/>
</dbReference>
<reference evidence="4" key="1">
    <citation type="submission" date="2020-07" db="EMBL/GenBank/DDBJ databases">
        <title>Genome sequence and genetic diversity analysis of an under-domesticated orphan crop, white fonio (Digitaria exilis).</title>
        <authorList>
            <person name="Bennetzen J.L."/>
            <person name="Chen S."/>
            <person name="Ma X."/>
            <person name="Wang X."/>
            <person name="Yssel A.E.J."/>
            <person name="Chaluvadi S.R."/>
            <person name="Johnson M."/>
            <person name="Gangashetty P."/>
            <person name="Hamidou F."/>
            <person name="Sanogo M.D."/>
            <person name="Zwaenepoel A."/>
            <person name="Wallace J."/>
            <person name="Van De Peer Y."/>
            <person name="Van Deynze A."/>
        </authorList>
    </citation>
    <scope>NUCLEOTIDE SEQUENCE</scope>
    <source>
        <tissue evidence="4">Leaves</tissue>
    </source>
</reference>
<evidence type="ECO:0000256" key="1">
    <source>
        <dbReference type="ARBA" id="ARBA00004906"/>
    </source>
</evidence>
<dbReference type="Gene3D" id="6.10.250.3030">
    <property type="match status" value="1"/>
</dbReference>
<dbReference type="AlphaFoldDB" id="A0A835B3G7"/>
<feature type="domain" description="MATH" evidence="3">
    <location>
        <begin position="20"/>
        <end position="152"/>
    </location>
</feature>
<dbReference type="InterPro" id="IPR000210">
    <property type="entry name" value="BTB/POZ_dom"/>
</dbReference>
<dbReference type="Gene3D" id="3.30.710.10">
    <property type="entry name" value="Potassium Channel Kv1.1, Chain A"/>
    <property type="match status" value="1"/>
</dbReference>
<dbReference type="InterPro" id="IPR056423">
    <property type="entry name" value="BACK_BPM_SPOP"/>
</dbReference>
<dbReference type="SUPFAM" id="SSF54695">
    <property type="entry name" value="POZ domain"/>
    <property type="match status" value="1"/>
</dbReference>
<dbReference type="PANTHER" id="PTHR26379">
    <property type="entry name" value="BTB/POZ AND MATH DOMAIN-CONTAINING PROTEIN 1"/>
    <property type="match status" value="1"/>
</dbReference>
<dbReference type="Proteomes" id="UP000636709">
    <property type="component" value="Unassembled WGS sequence"/>
</dbReference>
<dbReference type="InterPro" id="IPR045005">
    <property type="entry name" value="BPM1-6"/>
</dbReference>
<comment type="caution">
    <text evidence="4">The sequence shown here is derived from an EMBL/GenBank/DDBJ whole genome shotgun (WGS) entry which is preliminary data.</text>
</comment>